<dbReference type="Gene3D" id="2.160.10.10">
    <property type="entry name" value="Hexapeptide repeat proteins"/>
    <property type="match status" value="1"/>
</dbReference>
<dbReference type="EMBL" id="KZ270043">
    <property type="protein sequence ID" value="OZC07102.1"/>
    <property type="molecule type" value="Genomic_DNA"/>
</dbReference>
<evidence type="ECO:0000259" key="9">
    <source>
        <dbReference type="Pfam" id="PF25087"/>
    </source>
</evidence>
<dbReference type="InterPro" id="IPR051960">
    <property type="entry name" value="eIF2B_gamma"/>
</dbReference>
<dbReference type="InterPro" id="IPR029044">
    <property type="entry name" value="Nucleotide-diphossugar_trans"/>
</dbReference>
<dbReference type="GO" id="GO:0002183">
    <property type="term" value="P:cytoplasmic translational initiation"/>
    <property type="evidence" value="ECO:0007669"/>
    <property type="project" value="TreeGrafter"/>
</dbReference>
<organism evidence="10 11">
    <name type="scientific">Onchocerca flexuosa</name>
    <dbReference type="NCBI Taxonomy" id="387005"/>
    <lineage>
        <taxon>Eukaryota</taxon>
        <taxon>Metazoa</taxon>
        <taxon>Ecdysozoa</taxon>
        <taxon>Nematoda</taxon>
        <taxon>Chromadorea</taxon>
        <taxon>Rhabditida</taxon>
        <taxon>Spirurina</taxon>
        <taxon>Spiruromorpha</taxon>
        <taxon>Filarioidea</taxon>
        <taxon>Onchocercidae</taxon>
        <taxon>Onchocerca</taxon>
    </lineage>
</organism>
<evidence type="ECO:0000256" key="4">
    <source>
        <dbReference type="ARBA" id="ARBA00022540"/>
    </source>
</evidence>
<dbReference type="SUPFAM" id="SSF53448">
    <property type="entry name" value="Nucleotide-diphospho-sugar transferases"/>
    <property type="match status" value="2"/>
</dbReference>
<dbReference type="InterPro" id="IPR011004">
    <property type="entry name" value="Trimer_LpxA-like_sf"/>
</dbReference>
<comment type="similarity">
    <text evidence="2">Belongs to the eIF-2B gamma/epsilon subunits family.</text>
</comment>
<evidence type="ECO:0000256" key="7">
    <source>
        <dbReference type="ARBA" id="ARBA00044229"/>
    </source>
</evidence>
<dbReference type="GO" id="GO:0016740">
    <property type="term" value="F:transferase activity"/>
    <property type="evidence" value="ECO:0007669"/>
    <property type="project" value="UniProtKB-KW"/>
</dbReference>
<evidence type="ECO:0000256" key="1">
    <source>
        <dbReference type="ARBA" id="ARBA00004514"/>
    </source>
</evidence>
<gene>
    <name evidence="10" type="ORF">X798_05907</name>
</gene>
<proteinExistence type="inferred from homology"/>
<sequence length="312" mass="34545">MAAQALQAVVLCGGLGNRMTDLTDRIPKCMLPIVEEDYEETIAVNVDLFNKCRTAYFTAKYNDCHLYIMKKWILNIINKHRNLTSLKADLIPYILEKQNAKNGSELTEHIRIDSLDEKIQKFSFGSTAVESLQHRLSKCFAYLVPPENGFVVGHVNTIGAYFEINKTIIRFLSSSFFEKIPIGQPVDSIGAIAVSECYVGSTTHLFPLSAGEAHVARSERPLIKRSVIGEKCTIGPKCKIINSLVMDGCRIGAGAQITSSIICTNVEIGENANICSSIVVCQQIISANAKVQNELVAPDDEVELEKWTQESW</sequence>
<evidence type="ECO:0000256" key="3">
    <source>
        <dbReference type="ARBA" id="ARBA00022490"/>
    </source>
</evidence>
<dbReference type="PANTHER" id="PTHR45989:SF1">
    <property type="entry name" value="TRANSLATION INITIATION FACTOR EIF-2B SUBUNIT GAMMA"/>
    <property type="match status" value="1"/>
</dbReference>
<reference evidence="10 11" key="1">
    <citation type="submission" date="2015-12" db="EMBL/GenBank/DDBJ databases">
        <title>Draft genome of the nematode, Onchocerca flexuosa.</title>
        <authorList>
            <person name="Mitreva M."/>
        </authorList>
    </citation>
    <scope>NUCLEOTIDE SEQUENCE [LARGE SCALE GENOMIC DNA]</scope>
    <source>
        <strain evidence="10">Red Deer</strain>
    </source>
</reference>
<keyword evidence="11" id="KW-1185">Reference proteome</keyword>
<dbReference type="GO" id="GO:0005829">
    <property type="term" value="C:cytosol"/>
    <property type="evidence" value="ECO:0007669"/>
    <property type="project" value="UniProtKB-SubCell"/>
</dbReference>
<keyword evidence="10" id="KW-0808">Transferase</keyword>
<keyword evidence="4" id="KW-0396">Initiation factor</keyword>
<evidence type="ECO:0000256" key="5">
    <source>
        <dbReference type="ARBA" id="ARBA00022917"/>
    </source>
</evidence>
<dbReference type="OrthoDB" id="540503at2759"/>
<dbReference type="AlphaFoldDB" id="A0A238BPD5"/>
<dbReference type="PANTHER" id="PTHR45989">
    <property type="entry name" value="TRANSLATION INITIATION FACTOR EIF-2B SUBUNIT GAMMA"/>
    <property type="match status" value="1"/>
</dbReference>
<dbReference type="GO" id="GO:0003743">
    <property type="term" value="F:translation initiation factor activity"/>
    <property type="evidence" value="ECO:0007669"/>
    <property type="project" value="UniProtKB-KW"/>
</dbReference>
<comment type="subcellular location">
    <subcellularLocation>
        <location evidence="1">Cytoplasm</location>
        <location evidence="1">Cytosol</location>
    </subcellularLocation>
</comment>
<dbReference type="Gene3D" id="3.90.550.10">
    <property type="entry name" value="Spore Coat Polysaccharide Biosynthesis Protein SpsA, Chain A"/>
    <property type="match status" value="1"/>
</dbReference>
<accession>A0A238BPD5</accession>
<evidence type="ECO:0000256" key="2">
    <source>
        <dbReference type="ARBA" id="ARBA00007878"/>
    </source>
</evidence>
<evidence type="ECO:0000313" key="11">
    <source>
        <dbReference type="Proteomes" id="UP000242913"/>
    </source>
</evidence>
<feature type="domain" description="Mannose-1-phosphate guanyltransferase C-terminal" evidence="9">
    <location>
        <begin position="225"/>
        <end position="303"/>
    </location>
</feature>
<dbReference type="Pfam" id="PF25087">
    <property type="entry name" value="GMPPB_C"/>
    <property type="match status" value="1"/>
</dbReference>
<dbReference type="InterPro" id="IPR056729">
    <property type="entry name" value="GMPPB_C"/>
</dbReference>
<name>A0A238BPD5_9BILA</name>
<keyword evidence="3" id="KW-0963">Cytoplasm</keyword>
<protein>
    <recommendedName>
        <fullName evidence="6">Translation initiation factor eIF2B subunit gamma</fullName>
    </recommendedName>
    <alternativeName>
        <fullName evidence="7">eIF2B GDP-GTP exchange factor subunit gamma</fullName>
    </alternativeName>
</protein>
<evidence type="ECO:0000313" key="10">
    <source>
        <dbReference type="EMBL" id="OZC07102.1"/>
    </source>
</evidence>
<dbReference type="GO" id="GO:0005085">
    <property type="term" value="F:guanyl-nucleotide exchange factor activity"/>
    <property type="evidence" value="ECO:0007669"/>
    <property type="project" value="TreeGrafter"/>
</dbReference>
<dbReference type="Proteomes" id="UP000242913">
    <property type="component" value="Unassembled WGS sequence"/>
</dbReference>
<evidence type="ECO:0000256" key="6">
    <source>
        <dbReference type="ARBA" id="ARBA00044196"/>
    </source>
</evidence>
<evidence type="ECO:0000256" key="8">
    <source>
        <dbReference type="ARBA" id="ARBA00046432"/>
    </source>
</evidence>
<comment type="subunit">
    <text evidence="8">Component of the translation initiation factor 2B (eIF2B) complex which is a heterodecamer of two sets of five different subunits: alpha, beta, gamma, delta and epsilon. Subunits alpha, beta and delta comprise a regulatory subcomplex and subunits epsilon and gamma comprise a catalytic subcomplex. Within the complex, the hexameric regulatory complex resides at the center, with the two heterodimeric catalytic subcomplexes bound on opposite sides.</text>
</comment>
<dbReference type="SUPFAM" id="SSF51161">
    <property type="entry name" value="Trimeric LpxA-like enzymes"/>
    <property type="match status" value="1"/>
</dbReference>
<keyword evidence="5" id="KW-0648">Protein biosynthesis</keyword>
<dbReference type="GO" id="GO:0005851">
    <property type="term" value="C:eukaryotic translation initiation factor 2B complex"/>
    <property type="evidence" value="ECO:0007669"/>
    <property type="project" value="TreeGrafter"/>
</dbReference>